<name>A0ABR0EN52_ZASCE</name>
<organism evidence="1 2">
    <name type="scientific">Zasmidium cellare</name>
    <name type="common">Wine cellar mold</name>
    <name type="synonym">Racodium cellare</name>
    <dbReference type="NCBI Taxonomy" id="395010"/>
    <lineage>
        <taxon>Eukaryota</taxon>
        <taxon>Fungi</taxon>
        <taxon>Dikarya</taxon>
        <taxon>Ascomycota</taxon>
        <taxon>Pezizomycotina</taxon>
        <taxon>Dothideomycetes</taxon>
        <taxon>Dothideomycetidae</taxon>
        <taxon>Mycosphaerellales</taxon>
        <taxon>Mycosphaerellaceae</taxon>
        <taxon>Zasmidium</taxon>
    </lineage>
</organism>
<dbReference type="Proteomes" id="UP001305779">
    <property type="component" value="Unassembled WGS sequence"/>
</dbReference>
<evidence type="ECO:0000313" key="2">
    <source>
        <dbReference type="Proteomes" id="UP001305779"/>
    </source>
</evidence>
<protein>
    <submittedName>
        <fullName evidence="1">Uncharacterized protein</fullName>
    </submittedName>
</protein>
<dbReference type="SUPFAM" id="SSF52047">
    <property type="entry name" value="RNI-like"/>
    <property type="match status" value="1"/>
</dbReference>
<comment type="caution">
    <text evidence="1">The sequence shown here is derived from an EMBL/GenBank/DDBJ whole genome shotgun (WGS) entry which is preliminary data.</text>
</comment>
<accession>A0ABR0EN52</accession>
<proteinExistence type="predicted"/>
<reference evidence="1 2" key="1">
    <citation type="journal article" date="2023" name="G3 (Bethesda)">
        <title>A chromosome-level genome assembly of Zasmidium syzygii isolated from banana leaves.</title>
        <authorList>
            <person name="van Westerhoven A.C."/>
            <person name="Mehrabi R."/>
            <person name="Talebi R."/>
            <person name="Steentjes M.B.F."/>
            <person name="Corcolon B."/>
            <person name="Chong P.A."/>
            <person name="Kema G.H.J."/>
            <person name="Seidl M.F."/>
        </authorList>
    </citation>
    <scope>NUCLEOTIDE SEQUENCE [LARGE SCALE GENOMIC DNA]</scope>
    <source>
        <strain evidence="1 2">P124</strain>
    </source>
</reference>
<evidence type="ECO:0000313" key="1">
    <source>
        <dbReference type="EMBL" id="KAK4503026.1"/>
    </source>
</evidence>
<keyword evidence="2" id="KW-1185">Reference proteome</keyword>
<sequence>MIVIESNAADFLSMCTGLQEFQLCFRNDWVETGCVFAAIAETVILPRLKKLSLQLFRCEGVHLHQFLSNHTSLRSLFLRSLDITGSTPFTKALELLEHQHNLLSEFKFEQIAQNSMRLYLATLGQTETYPFWRHPGEEEFAFFDDFMEISGPSKYHGIAEEWEWIPGRIGRLKDDVRISDLDYHSDVDSDVYWWID</sequence>
<gene>
    <name evidence="1" type="ORF">PRZ48_006453</name>
</gene>
<dbReference type="EMBL" id="JAXOVC010000004">
    <property type="protein sequence ID" value="KAK4503026.1"/>
    <property type="molecule type" value="Genomic_DNA"/>
</dbReference>